<evidence type="ECO:0000313" key="2">
    <source>
        <dbReference type="Proteomes" id="UP000324611"/>
    </source>
</evidence>
<keyword evidence="2" id="KW-1185">Reference proteome</keyword>
<dbReference type="RefSeq" id="WP_149837792.1">
    <property type="nucleotide sequence ID" value="NZ_VUOC01000002.1"/>
</dbReference>
<proteinExistence type="predicted"/>
<reference evidence="1 2" key="1">
    <citation type="submission" date="2019-09" db="EMBL/GenBank/DDBJ databases">
        <title>Chitinophaga ginsengihumi sp. nov., isolated from soil of ginseng rhizosphere.</title>
        <authorList>
            <person name="Lee J."/>
        </authorList>
    </citation>
    <scope>NUCLEOTIDE SEQUENCE [LARGE SCALE GENOMIC DNA]</scope>
    <source>
        <strain evidence="1 2">BN140078</strain>
    </source>
</reference>
<evidence type="ECO:0000313" key="1">
    <source>
        <dbReference type="EMBL" id="KAA2242917.1"/>
    </source>
</evidence>
<accession>A0A5B2VXE1</accession>
<organism evidence="1 2">
    <name type="scientific">Chitinophaga agrisoli</name>
    <dbReference type="NCBI Taxonomy" id="2607653"/>
    <lineage>
        <taxon>Bacteria</taxon>
        <taxon>Pseudomonadati</taxon>
        <taxon>Bacteroidota</taxon>
        <taxon>Chitinophagia</taxon>
        <taxon>Chitinophagales</taxon>
        <taxon>Chitinophagaceae</taxon>
        <taxon>Chitinophaga</taxon>
    </lineage>
</organism>
<protein>
    <recommendedName>
        <fullName evidence="3">Tetratricopeptide repeat protein</fullName>
    </recommendedName>
</protein>
<gene>
    <name evidence="1" type="ORF">F0L74_10335</name>
</gene>
<comment type="caution">
    <text evidence="1">The sequence shown here is derived from an EMBL/GenBank/DDBJ whole genome shotgun (WGS) entry which is preliminary data.</text>
</comment>
<reference evidence="1 2" key="2">
    <citation type="submission" date="2019-09" db="EMBL/GenBank/DDBJ databases">
        <authorList>
            <person name="Jin C."/>
        </authorList>
    </citation>
    <scope>NUCLEOTIDE SEQUENCE [LARGE SCALE GENOMIC DNA]</scope>
    <source>
        <strain evidence="1 2">BN140078</strain>
    </source>
</reference>
<dbReference type="AlphaFoldDB" id="A0A5B2VXE1"/>
<dbReference type="Gene3D" id="1.25.40.10">
    <property type="entry name" value="Tetratricopeptide repeat domain"/>
    <property type="match status" value="1"/>
</dbReference>
<dbReference type="SUPFAM" id="SSF48452">
    <property type="entry name" value="TPR-like"/>
    <property type="match status" value="1"/>
</dbReference>
<dbReference type="Proteomes" id="UP000324611">
    <property type="component" value="Unassembled WGS sequence"/>
</dbReference>
<sequence length="369" mass="42055">MKTMQWLLLLPVFFMLSCRSGLRLFNKSQYDKAVRAFAKQLRRSPRNEKAHLMLPIAYDSARAVHLGQVRNYRKSNDPMRYEKIRAELMKLQEDYAIIRRFRAASAVVTPKDYSKAISSLVEKAAALHYHLGDSLLRTGIKSDARKAWGEFNQALTNIEDYRDAGALRDSAVIKGHMTIAISVGASPDCCEDAASYFANGIRSSIESDVRKSRFVSFVTADKPSDSQMKIDFSLKLEDFHRSQFQEDRSADVEEIDGTDTSYVTVAAKVYYNSLKVTGRGTLLYTLTRPEGELQRAFDYLPVWERYYQLTFEGDERALTEADEAMRTDDTLDPPDPQTFYENIVWGSLINDACIDLLGRYGKDNFGYGY</sequence>
<dbReference type="InterPro" id="IPR011990">
    <property type="entry name" value="TPR-like_helical_dom_sf"/>
</dbReference>
<name>A0A5B2VXE1_9BACT</name>
<dbReference type="EMBL" id="VUOC01000002">
    <property type="protein sequence ID" value="KAA2242917.1"/>
    <property type="molecule type" value="Genomic_DNA"/>
</dbReference>
<evidence type="ECO:0008006" key="3">
    <source>
        <dbReference type="Google" id="ProtNLM"/>
    </source>
</evidence>
<dbReference type="PROSITE" id="PS51257">
    <property type="entry name" value="PROKAR_LIPOPROTEIN"/>
    <property type="match status" value="1"/>
</dbReference>